<dbReference type="PANTHER" id="PTHR43394:SF1">
    <property type="entry name" value="ATP-BINDING CASSETTE SUB-FAMILY B MEMBER 10, MITOCHONDRIAL"/>
    <property type="match status" value="1"/>
</dbReference>
<comment type="subcellular location">
    <subcellularLocation>
        <location evidence="1">Cell membrane</location>
        <topology evidence="1">Multi-pass membrane protein</topology>
    </subcellularLocation>
</comment>
<feature type="transmembrane region" description="Helical" evidence="5">
    <location>
        <begin position="123"/>
        <end position="141"/>
    </location>
</feature>
<keyword evidence="7" id="KW-0547">Nucleotide-binding</keyword>
<dbReference type="Pfam" id="PF00664">
    <property type="entry name" value="ABC_membrane"/>
    <property type="match status" value="1"/>
</dbReference>
<comment type="caution">
    <text evidence="7">The sequence shown here is derived from an EMBL/GenBank/DDBJ whole genome shotgun (WGS) entry which is preliminary data.</text>
</comment>
<dbReference type="InterPro" id="IPR017871">
    <property type="entry name" value="ABC_transporter-like_CS"/>
</dbReference>
<evidence type="ECO:0000259" key="6">
    <source>
        <dbReference type="PROSITE" id="PS50929"/>
    </source>
</evidence>
<dbReference type="Pfam" id="PF00005">
    <property type="entry name" value="ABC_tran"/>
    <property type="match status" value="1"/>
</dbReference>
<dbReference type="RefSeq" id="WP_233726924.1">
    <property type="nucleotide sequence ID" value="NZ_JAJVCN010000002.1"/>
</dbReference>
<evidence type="ECO:0000256" key="4">
    <source>
        <dbReference type="ARBA" id="ARBA00023136"/>
    </source>
</evidence>
<dbReference type="InterPro" id="IPR003439">
    <property type="entry name" value="ABC_transporter-like_ATP-bd"/>
</dbReference>
<keyword evidence="2 5" id="KW-0812">Transmembrane</keyword>
<reference evidence="7 8" key="1">
    <citation type="submission" date="2021-12" db="EMBL/GenBank/DDBJ databases">
        <title>Genome sequence of Kibdelosporangium philippinense ATCC 49844.</title>
        <authorList>
            <person name="Fedorov E.A."/>
            <person name="Omeragic M."/>
            <person name="Shalygina K.F."/>
            <person name="Maclea K.S."/>
        </authorList>
    </citation>
    <scope>NUCLEOTIDE SEQUENCE [LARGE SCALE GENOMIC DNA]</scope>
    <source>
        <strain evidence="7 8">ATCC 49844</strain>
    </source>
</reference>
<accession>A0ABS8ZBS3</accession>
<dbReference type="Gene3D" id="3.40.50.300">
    <property type="entry name" value="P-loop containing nucleotide triphosphate hydrolases"/>
    <property type="match status" value="1"/>
</dbReference>
<dbReference type="SUPFAM" id="SSF90123">
    <property type="entry name" value="ABC transporter transmembrane region"/>
    <property type="match status" value="1"/>
</dbReference>
<feature type="transmembrane region" description="Helical" evidence="5">
    <location>
        <begin position="262"/>
        <end position="281"/>
    </location>
</feature>
<dbReference type="PROSITE" id="PS50929">
    <property type="entry name" value="ABC_TM1F"/>
    <property type="match status" value="1"/>
</dbReference>
<dbReference type="InterPro" id="IPR039421">
    <property type="entry name" value="Type_1_exporter"/>
</dbReference>
<dbReference type="CDD" id="cd07346">
    <property type="entry name" value="ABC_6TM_exporters"/>
    <property type="match status" value="1"/>
</dbReference>
<dbReference type="PROSITE" id="PS00211">
    <property type="entry name" value="ABC_TRANSPORTER_1"/>
    <property type="match status" value="1"/>
</dbReference>
<gene>
    <name evidence="7" type="ORF">LWC34_21215</name>
</gene>
<dbReference type="SUPFAM" id="SSF52540">
    <property type="entry name" value="P-loop containing nucleoside triphosphate hydrolases"/>
    <property type="match status" value="1"/>
</dbReference>
<evidence type="ECO:0000256" key="1">
    <source>
        <dbReference type="ARBA" id="ARBA00004651"/>
    </source>
</evidence>
<feature type="transmembrane region" description="Helical" evidence="5">
    <location>
        <begin position="147"/>
        <end position="167"/>
    </location>
</feature>
<dbReference type="Gene3D" id="1.20.1560.10">
    <property type="entry name" value="ABC transporter type 1, transmembrane domain"/>
    <property type="match status" value="1"/>
</dbReference>
<dbReference type="InterPro" id="IPR027417">
    <property type="entry name" value="P-loop_NTPase"/>
</dbReference>
<dbReference type="EMBL" id="JAJVCN010000002">
    <property type="protein sequence ID" value="MCE7005329.1"/>
    <property type="molecule type" value="Genomic_DNA"/>
</dbReference>
<feature type="transmembrane region" description="Helical" evidence="5">
    <location>
        <begin position="46"/>
        <end position="63"/>
    </location>
</feature>
<name>A0ABS8ZBS3_9PSEU</name>
<evidence type="ECO:0000313" key="7">
    <source>
        <dbReference type="EMBL" id="MCE7005329.1"/>
    </source>
</evidence>
<dbReference type="InterPro" id="IPR036640">
    <property type="entry name" value="ABC1_TM_sf"/>
</dbReference>
<dbReference type="Proteomes" id="UP001521150">
    <property type="component" value="Unassembled WGS sequence"/>
</dbReference>
<keyword evidence="8" id="KW-1185">Reference proteome</keyword>
<sequence>MLVSTRRTLLSGMFWGALWMVPLALVPLAIGEAIDKGIAARDTGSLLTWAGLVLGLGIVLAISDLKTNRAGDRVWIDSAGLMQRIVLRHATHVGADLPKKIKTGEIVAVGSSDLHGIGGLASVITRLTGGVVAFVVVAIMLLTSTPILGLAVVIGVPLATLGFVPLLKPLRARTEIHRDEVGAATTMAADIVSGLRVLRGIGGERKFTERFGTTSQRVRKAGVEAAKIDSWLSGIEVFLPGLVTILVVWLGARLALDGTITVGELVAFYGVSAFLVIPVSVATEAAHHYSEAIVAARRACAILALEPALKSPQDPKPLPSGSFGLRDETSGLTFAAGQLTVVTTTEPVAFADRLGRYTDAPVFAEDVSLRDADIDEIRDRVLVAHNQDVLFSGKLADEVDMGKSVDLRTALWAADAMDVVDGLEHGTDEYLAERGRTLSGGQRQRMLLARALSFDADVLVLDEPTSAVDAHTEARIVQRVAELRNGRTTVVFSQSPLWTRVADRVYTA</sequence>
<keyword evidence="7" id="KW-0067">ATP-binding</keyword>
<evidence type="ECO:0000256" key="5">
    <source>
        <dbReference type="SAM" id="Phobius"/>
    </source>
</evidence>
<feature type="transmembrane region" description="Helical" evidence="5">
    <location>
        <begin position="237"/>
        <end position="256"/>
    </location>
</feature>
<protein>
    <submittedName>
        <fullName evidence="7">ABC transporter ATP-binding protein/permease</fullName>
    </submittedName>
</protein>
<proteinExistence type="predicted"/>
<dbReference type="InterPro" id="IPR011527">
    <property type="entry name" value="ABC1_TM_dom"/>
</dbReference>
<dbReference type="GO" id="GO:0005524">
    <property type="term" value="F:ATP binding"/>
    <property type="evidence" value="ECO:0007669"/>
    <property type="project" value="UniProtKB-KW"/>
</dbReference>
<dbReference type="PANTHER" id="PTHR43394">
    <property type="entry name" value="ATP-DEPENDENT PERMEASE MDL1, MITOCHONDRIAL"/>
    <property type="match status" value="1"/>
</dbReference>
<evidence type="ECO:0000256" key="2">
    <source>
        <dbReference type="ARBA" id="ARBA00022692"/>
    </source>
</evidence>
<evidence type="ECO:0000313" key="8">
    <source>
        <dbReference type="Proteomes" id="UP001521150"/>
    </source>
</evidence>
<keyword evidence="4 5" id="KW-0472">Membrane</keyword>
<organism evidence="7 8">
    <name type="scientific">Kibdelosporangium philippinense</name>
    <dbReference type="NCBI Taxonomy" id="211113"/>
    <lineage>
        <taxon>Bacteria</taxon>
        <taxon>Bacillati</taxon>
        <taxon>Actinomycetota</taxon>
        <taxon>Actinomycetes</taxon>
        <taxon>Pseudonocardiales</taxon>
        <taxon>Pseudonocardiaceae</taxon>
        <taxon>Kibdelosporangium</taxon>
    </lineage>
</organism>
<keyword evidence="3 5" id="KW-1133">Transmembrane helix</keyword>
<evidence type="ECO:0000256" key="3">
    <source>
        <dbReference type="ARBA" id="ARBA00022989"/>
    </source>
</evidence>
<feature type="domain" description="ABC transmembrane type-1" evidence="6">
    <location>
        <begin position="12"/>
        <end position="291"/>
    </location>
</feature>
<feature type="transmembrane region" description="Helical" evidence="5">
    <location>
        <begin position="12"/>
        <end position="34"/>
    </location>
</feature>